<evidence type="ECO:0000256" key="7">
    <source>
        <dbReference type="ARBA" id="ARBA00022490"/>
    </source>
</evidence>
<feature type="binding site" evidence="16">
    <location>
        <begin position="94"/>
        <end position="97"/>
    </location>
    <ligand>
        <name>substrate</name>
    </ligand>
</feature>
<dbReference type="GO" id="GO:0046872">
    <property type="term" value="F:metal ion binding"/>
    <property type="evidence" value="ECO:0007669"/>
    <property type="project" value="UniProtKB-KW"/>
</dbReference>
<evidence type="ECO:0000256" key="16">
    <source>
        <dbReference type="HAMAP-Rule" id="MF_01274"/>
    </source>
</evidence>
<protein>
    <recommendedName>
        <fullName evidence="15 16">Type III pantothenate kinase</fullName>
        <ecNumber evidence="6 16">2.7.1.33</ecNumber>
    </recommendedName>
    <alternativeName>
        <fullName evidence="16">PanK-III</fullName>
    </alternativeName>
    <alternativeName>
        <fullName evidence="16">Pantothenic acid kinase</fullName>
    </alternativeName>
</protein>
<dbReference type="InterPro" id="IPR043129">
    <property type="entry name" value="ATPase_NBD"/>
</dbReference>
<feature type="binding site" evidence="16">
    <location>
        <position position="172"/>
    </location>
    <ligand>
        <name>substrate</name>
    </ligand>
</feature>
<feature type="binding site" evidence="16">
    <location>
        <position position="87"/>
    </location>
    <ligand>
        <name>substrate</name>
    </ligand>
</feature>
<feature type="binding site" evidence="16">
    <location>
        <position position="120"/>
    </location>
    <ligand>
        <name>ATP</name>
        <dbReference type="ChEBI" id="CHEBI:30616"/>
    </ligand>
</feature>
<dbReference type="OrthoDB" id="9804707at2"/>
<comment type="subcellular location">
    <subcellularLocation>
        <location evidence="3 16">Cytoplasm</location>
    </subcellularLocation>
</comment>
<dbReference type="PANTHER" id="PTHR34265">
    <property type="entry name" value="TYPE III PANTOTHENATE KINASE"/>
    <property type="match status" value="1"/>
</dbReference>
<comment type="subunit">
    <text evidence="5 16">Homodimer.</text>
</comment>
<evidence type="ECO:0000256" key="5">
    <source>
        <dbReference type="ARBA" id="ARBA00011738"/>
    </source>
</evidence>
<accession>A0A516GQE9</accession>
<evidence type="ECO:0000256" key="15">
    <source>
        <dbReference type="ARBA" id="ARBA00040883"/>
    </source>
</evidence>
<comment type="cofactor">
    <cofactor evidence="16">
        <name>NH4(+)</name>
        <dbReference type="ChEBI" id="CHEBI:28938"/>
    </cofactor>
    <cofactor evidence="16">
        <name>K(+)</name>
        <dbReference type="ChEBI" id="CHEBI:29103"/>
    </cofactor>
    <text evidence="16">A monovalent cation. Ammonium or potassium.</text>
</comment>
<dbReference type="KEGG" id="fop:FNB79_06280"/>
<evidence type="ECO:0000256" key="13">
    <source>
        <dbReference type="ARBA" id="ARBA00022993"/>
    </source>
</evidence>
<dbReference type="EC" id="2.7.1.33" evidence="6 16"/>
<feature type="binding site" evidence="16">
    <location>
        <begin position="6"/>
        <end position="13"/>
    </location>
    <ligand>
        <name>ATP</name>
        <dbReference type="ChEBI" id="CHEBI:30616"/>
    </ligand>
</feature>
<evidence type="ECO:0000256" key="1">
    <source>
        <dbReference type="ARBA" id="ARBA00001206"/>
    </source>
</evidence>
<keyword evidence="18" id="KW-1185">Reference proteome</keyword>
<gene>
    <name evidence="16" type="primary">coaX</name>
    <name evidence="17" type="ORF">FNB79_06280</name>
</gene>
<dbReference type="InterPro" id="IPR004619">
    <property type="entry name" value="Type_III_PanK"/>
</dbReference>
<reference evidence="17 18" key="1">
    <citation type="submission" date="2019-07" db="EMBL/GenBank/DDBJ databases">
        <title>Genome sequencing for Formosa sp. PS13.</title>
        <authorList>
            <person name="Park S.-J."/>
        </authorList>
    </citation>
    <scope>NUCLEOTIDE SEQUENCE [LARGE SCALE GENOMIC DNA]</scope>
    <source>
        <strain evidence="17 18">PS13</strain>
    </source>
</reference>
<evidence type="ECO:0000256" key="10">
    <source>
        <dbReference type="ARBA" id="ARBA00022777"/>
    </source>
</evidence>
<evidence type="ECO:0000313" key="18">
    <source>
        <dbReference type="Proteomes" id="UP000319209"/>
    </source>
</evidence>
<dbReference type="EMBL" id="CP041637">
    <property type="protein sequence ID" value="QDO93600.1"/>
    <property type="molecule type" value="Genomic_DNA"/>
</dbReference>
<dbReference type="AlphaFoldDB" id="A0A516GQE9"/>
<organism evidence="17 18">
    <name type="scientific">Formosa sediminum</name>
    <dbReference type="NCBI Taxonomy" id="2594004"/>
    <lineage>
        <taxon>Bacteria</taxon>
        <taxon>Pseudomonadati</taxon>
        <taxon>Bacteroidota</taxon>
        <taxon>Flavobacteriia</taxon>
        <taxon>Flavobacteriales</taxon>
        <taxon>Flavobacteriaceae</taxon>
        <taxon>Formosa</taxon>
    </lineage>
</organism>
<keyword evidence="11 16" id="KW-0067">ATP-binding</keyword>
<dbReference type="GO" id="GO:0005737">
    <property type="term" value="C:cytoplasm"/>
    <property type="evidence" value="ECO:0007669"/>
    <property type="project" value="UniProtKB-SubCell"/>
</dbReference>
<evidence type="ECO:0000256" key="3">
    <source>
        <dbReference type="ARBA" id="ARBA00004496"/>
    </source>
</evidence>
<evidence type="ECO:0000256" key="2">
    <source>
        <dbReference type="ARBA" id="ARBA00001958"/>
    </source>
</evidence>
<proteinExistence type="inferred from homology"/>
<evidence type="ECO:0000256" key="12">
    <source>
        <dbReference type="ARBA" id="ARBA00022958"/>
    </source>
</evidence>
<dbReference type="RefSeq" id="WP_143380502.1">
    <property type="nucleotide sequence ID" value="NZ_CP041637.1"/>
</dbReference>
<keyword evidence="12 16" id="KW-0630">Potassium</keyword>
<keyword evidence="8 16" id="KW-0808">Transferase</keyword>
<keyword evidence="13 16" id="KW-0173">Coenzyme A biosynthesis</keyword>
<sequence>MNLIIDVGNSFIKLAVFELNRVLDKKIVSAENFLKNFEKFIEKHQFIEYGIISAVSNVKEADLLSIKRVCKLFVLDHQTPVPFTNLYATPKTLGLDRVALVCAAVHQFKNKNVLIIDAGTCITYDFVSSKAEYLGGGISPGLQLRYKALHNYTAKLPLLQPEMPQDIVGNSTAASIHSGIVFGIINEIEGTILQYTNTYENLTIVLTGGDAEFLSKQLKCSIFVSSTFLLQGLNSVLRFNTD</sequence>
<evidence type="ECO:0000256" key="14">
    <source>
        <dbReference type="ARBA" id="ARBA00038036"/>
    </source>
</evidence>
<dbReference type="HAMAP" id="MF_01274">
    <property type="entry name" value="Pantothen_kinase_3"/>
    <property type="match status" value="1"/>
</dbReference>
<comment type="similarity">
    <text evidence="14 16">Belongs to the type III pantothenate kinase family.</text>
</comment>
<dbReference type="GO" id="GO:0004594">
    <property type="term" value="F:pantothenate kinase activity"/>
    <property type="evidence" value="ECO:0007669"/>
    <property type="project" value="UniProtKB-UniRule"/>
</dbReference>
<dbReference type="Gene3D" id="3.30.420.40">
    <property type="match status" value="2"/>
</dbReference>
<dbReference type="SUPFAM" id="SSF53067">
    <property type="entry name" value="Actin-like ATPase domain"/>
    <property type="match status" value="2"/>
</dbReference>
<dbReference type="CDD" id="cd24015">
    <property type="entry name" value="ASKHA_NBD_PanK-III"/>
    <property type="match status" value="1"/>
</dbReference>
<evidence type="ECO:0000256" key="9">
    <source>
        <dbReference type="ARBA" id="ARBA00022741"/>
    </source>
</evidence>
<evidence type="ECO:0000256" key="6">
    <source>
        <dbReference type="ARBA" id="ARBA00012102"/>
    </source>
</evidence>
<evidence type="ECO:0000313" key="17">
    <source>
        <dbReference type="EMBL" id="QDO93600.1"/>
    </source>
</evidence>
<keyword evidence="10 16" id="KW-0418">Kinase</keyword>
<evidence type="ECO:0000256" key="8">
    <source>
        <dbReference type="ARBA" id="ARBA00022679"/>
    </source>
</evidence>
<keyword evidence="9 16" id="KW-0547">Nucleotide-binding</keyword>
<comment type="function">
    <text evidence="16">Catalyzes the phosphorylation of pantothenate (Pan), the first step in CoA biosynthesis.</text>
</comment>
<dbReference type="PANTHER" id="PTHR34265:SF1">
    <property type="entry name" value="TYPE III PANTOTHENATE KINASE"/>
    <property type="match status" value="1"/>
</dbReference>
<evidence type="ECO:0000256" key="4">
    <source>
        <dbReference type="ARBA" id="ARBA00005225"/>
    </source>
</evidence>
<comment type="catalytic activity">
    <reaction evidence="1 16">
        <text>(R)-pantothenate + ATP = (R)-4'-phosphopantothenate + ADP + H(+)</text>
        <dbReference type="Rhea" id="RHEA:16373"/>
        <dbReference type="ChEBI" id="CHEBI:10986"/>
        <dbReference type="ChEBI" id="CHEBI:15378"/>
        <dbReference type="ChEBI" id="CHEBI:29032"/>
        <dbReference type="ChEBI" id="CHEBI:30616"/>
        <dbReference type="ChEBI" id="CHEBI:456216"/>
        <dbReference type="EC" id="2.7.1.33"/>
    </reaction>
</comment>
<feature type="active site" description="Proton acceptor" evidence="16">
    <location>
        <position position="96"/>
    </location>
</feature>
<dbReference type="Pfam" id="PF03309">
    <property type="entry name" value="Pan_kinase"/>
    <property type="match status" value="1"/>
</dbReference>
<keyword evidence="16" id="KW-0479">Metal-binding</keyword>
<dbReference type="GO" id="GO:0005524">
    <property type="term" value="F:ATP binding"/>
    <property type="evidence" value="ECO:0007669"/>
    <property type="project" value="UniProtKB-UniRule"/>
</dbReference>
<dbReference type="GO" id="GO:0015937">
    <property type="term" value="P:coenzyme A biosynthetic process"/>
    <property type="evidence" value="ECO:0007669"/>
    <property type="project" value="UniProtKB-UniRule"/>
</dbReference>
<dbReference type="NCBIfam" id="NF009853">
    <property type="entry name" value="PRK13320.1-5"/>
    <property type="match status" value="1"/>
</dbReference>
<dbReference type="UniPathway" id="UPA00241">
    <property type="reaction ID" value="UER00352"/>
</dbReference>
<name>A0A516GQE9_9FLAO</name>
<comment type="pathway">
    <text evidence="4 16">Cofactor biosynthesis; coenzyme A biosynthesis; CoA from (R)-pantothenate: step 1/5.</text>
</comment>
<dbReference type="Proteomes" id="UP000319209">
    <property type="component" value="Chromosome"/>
</dbReference>
<feature type="binding site" evidence="16">
    <location>
        <position position="117"/>
    </location>
    <ligand>
        <name>K(+)</name>
        <dbReference type="ChEBI" id="CHEBI:29103"/>
    </ligand>
</feature>
<dbReference type="NCBIfam" id="TIGR00671">
    <property type="entry name" value="baf"/>
    <property type="match status" value="1"/>
</dbReference>
<keyword evidence="7 16" id="KW-0963">Cytoplasm</keyword>
<evidence type="ECO:0000256" key="11">
    <source>
        <dbReference type="ARBA" id="ARBA00022840"/>
    </source>
</evidence>
<comment type="cofactor">
    <cofactor evidence="2">
        <name>K(+)</name>
        <dbReference type="ChEBI" id="CHEBI:29103"/>
    </cofactor>
</comment>